<evidence type="ECO:0000313" key="1">
    <source>
        <dbReference type="EMBL" id="KAF8765338.1"/>
    </source>
</evidence>
<name>A0A835FLE0_9POAL</name>
<dbReference type="Proteomes" id="UP000636709">
    <property type="component" value="Unassembled WGS sequence"/>
</dbReference>
<evidence type="ECO:0008006" key="3">
    <source>
        <dbReference type="Google" id="ProtNLM"/>
    </source>
</evidence>
<proteinExistence type="predicted"/>
<dbReference type="OrthoDB" id="675438at2759"/>
<dbReference type="EMBL" id="JACEFO010000575">
    <property type="protein sequence ID" value="KAF8765338.1"/>
    <property type="molecule type" value="Genomic_DNA"/>
</dbReference>
<dbReference type="AlphaFoldDB" id="A0A835FLE0"/>
<reference evidence="1" key="1">
    <citation type="submission" date="2020-07" db="EMBL/GenBank/DDBJ databases">
        <title>Genome sequence and genetic diversity analysis of an under-domesticated orphan crop, white fonio (Digitaria exilis).</title>
        <authorList>
            <person name="Bennetzen J.L."/>
            <person name="Chen S."/>
            <person name="Ma X."/>
            <person name="Wang X."/>
            <person name="Yssel A.E.J."/>
            <person name="Chaluvadi S.R."/>
            <person name="Johnson M."/>
            <person name="Gangashetty P."/>
            <person name="Hamidou F."/>
            <person name="Sanogo M.D."/>
            <person name="Zwaenepoel A."/>
            <person name="Wallace J."/>
            <person name="Van De Peer Y."/>
            <person name="Van Deynze A."/>
        </authorList>
    </citation>
    <scope>NUCLEOTIDE SEQUENCE</scope>
    <source>
        <tissue evidence="1">Leaves</tissue>
    </source>
</reference>
<evidence type="ECO:0000313" key="2">
    <source>
        <dbReference type="Proteomes" id="UP000636709"/>
    </source>
</evidence>
<protein>
    <recommendedName>
        <fullName evidence="3">Reverse transcriptase zinc-binding domain-containing protein</fullName>
    </recommendedName>
</protein>
<gene>
    <name evidence="1" type="ORF">HU200_008715</name>
</gene>
<comment type="caution">
    <text evidence="1">The sequence shown here is derived from an EMBL/GenBank/DDBJ whole genome shotgun (WGS) entry which is preliminary data.</text>
</comment>
<accession>A0A835FLE0</accession>
<sequence>MYLDSYLWVQCVEHTEETLSYLFFDCPFSQACWLFLGIHCDLSQDFLHMVLQARQAFGNSIFREVLILAGWGIWCHRNNIIFNNGVTSFSFWRSCFERELKLVTLRVKPVLKDKINCFLSSLL</sequence>
<keyword evidence="2" id="KW-1185">Reference proteome</keyword>
<organism evidence="1 2">
    <name type="scientific">Digitaria exilis</name>
    <dbReference type="NCBI Taxonomy" id="1010633"/>
    <lineage>
        <taxon>Eukaryota</taxon>
        <taxon>Viridiplantae</taxon>
        <taxon>Streptophyta</taxon>
        <taxon>Embryophyta</taxon>
        <taxon>Tracheophyta</taxon>
        <taxon>Spermatophyta</taxon>
        <taxon>Magnoliopsida</taxon>
        <taxon>Liliopsida</taxon>
        <taxon>Poales</taxon>
        <taxon>Poaceae</taxon>
        <taxon>PACMAD clade</taxon>
        <taxon>Panicoideae</taxon>
        <taxon>Panicodae</taxon>
        <taxon>Paniceae</taxon>
        <taxon>Anthephorinae</taxon>
        <taxon>Digitaria</taxon>
    </lineage>
</organism>